<reference evidence="3" key="1">
    <citation type="submission" date="2023-06" db="EMBL/GenBank/DDBJ databases">
        <title>Genomic of Parafulvivirga corallium.</title>
        <authorList>
            <person name="Wang G."/>
        </authorList>
    </citation>
    <scope>NUCLEOTIDE SEQUENCE</scope>
    <source>
        <strain evidence="3">BMA10</strain>
    </source>
</reference>
<dbReference type="InterPro" id="IPR050300">
    <property type="entry name" value="GDXG_lipolytic_enzyme"/>
</dbReference>
<protein>
    <submittedName>
        <fullName evidence="3">Alpha/beta hydrolase</fullName>
        <ecNumber evidence="3">3.-.-.-</ecNumber>
    </submittedName>
</protein>
<evidence type="ECO:0000313" key="4">
    <source>
        <dbReference type="Proteomes" id="UP001172082"/>
    </source>
</evidence>
<dbReference type="GO" id="GO:0016787">
    <property type="term" value="F:hydrolase activity"/>
    <property type="evidence" value="ECO:0007669"/>
    <property type="project" value="UniProtKB-KW"/>
</dbReference>
<feature type="domain" description="BD-FAE-like" evidence="2">
    <location>
        <begin position="57"/>
        <end position="181"/>
    </location>
</feature>
<dbReference type="Pfam" id="PF20434">
    <property type="entry name" value="BD-FAE"/>
    <property type="match status" value="1"/>
</dbReference>
<dbReference type="InterPro" id="IPR049492">
    <property type="entry name" value="BD-FAE-like_dom"/>
</dbReference>
<dbReference type="EC" id="3.-.-.-" evidence="3"/>
<dbReference type="PANTHER" id="PTHR48081:SF33">
    <property type="entry name" value="KYNURENINE FORMAMIDASE"/>
    <property type="match status" value="1"/>
</dbReference>
<evidence type="ECO:0000256" key="1">
    <source>
        <dbReference type="ARBA" id="ARBA00022801"/>
    </source>
</evidence>
<keyword evidence="1 3" id="KW-0378">Hydrolase</keyword>
<dbReference type="RefSeq" id="WP_346751731.1">
    <property type="nucleotide sequence ID" value="NZ_JAUJEA010000003.1"/>
</dbReference>
<evidence type="ECO:0000313" key="3">
    <source>
        <dbReference type="EMBL" id="MDN5201703.1"/>
    </source>
</evidence>
<dbReference type="EMBL" id="JAUJEA010000003">
    <property type="protein sequence ID" value="MDN5201703.1"/>
    <property type="molecule type" value="Genomic_DNA"/>
</dbReference>
<dbReference type="InterPro" id="IPR029058">
    <property type="entry name" value="AB_hydrolase_fold"/>
</dbReference>
<dbReference type="PANTHER" id="PTHR48081">
    <property type="entry name" value="AB HYDROLASE SUPERFAMILY PROTEIN C4A8.06C"/>
    <property type="match status" value="1"/>
</dbReference>
<keyword evidence="4" id="KW-1185">Reference proteome</keyword>
<dbReference type="Proteomes" id="UP001172082">
    <property type="component" value="Unassembled WGS sequence"/>
</dbReference>
<comment type="caution">
    <text evidence="3">The sequence shown here is derived from an EMBL/GenBank/DDBJ whole genome shotgun (WGS) entry which is preliminary data.</text>
</comment>
<gene>
    <name evidence="3" type="ORF">QQ008_10030</name>
</gene>
<dbReference type="Gene3D" id="3.40.50.1820">
    <property type="entry name" value="alpha/beta hydrolase"/>
    <property type="match status" value="1"/>
</dbReference>
<evidence type="ECO:0000259" key="2">
    <source>
        <dbReference type="Pfam" id="PF20434"/>
    </source>
</evidence>
<organism evidence="3 4">
    <name type="scientific">Splendidivirga corallicola</name>
    <dbReference type="NCBI Taxonomy" id="3051826"/>
    <lineage>
        <taxon>Bacteria</taxon>
        <taxon>Pseudomonadati</taxon>
        <taxon>Bacteroidota</taxon>
        <taxon>Cytophagia</taxon>
        <taxon>Cytophagales</taxon>
        <taxon>Splendidivirgaceae</taxon>
        <taxon>Splendidivirga</taxon>
    </lineage>
</organism>
<name>A0ABT8KMN6_9BACT</name>
<sequence>MRTPEKQLNLRLRHPDYQKFLDINEHESERVKKHYRCYLDQKYGKAALQTLDIFPANIRGAPILVFIHGGYWRALDKKSYGFVAAPFVENDMTVCVVNYRLIPTVNMEMLLNDIKDVINWIQKEAFQYNGDPGAMILSGHSAGGHLALMSYLMNEGLRSSIQAICSLSGIFDLAPIKNSYLNEVLQLDENDVENFSVINQDLSAIKCPVLLSVGSDETDFFIGQSRNLYTENRSRAPIEYYEYKQLNHYQIVHKLGQEDSPLVNFILGKMNNKECNKK</sequence>
<dbReference type="SUPFAM" id="SSF53474">
    <property type="entry name" value="alpha/beta-Hydrolases"/>
    <property type="match status" value="1"/>
</dbReference>
<accession>A0ABT8KMN6</accession>
<proteinExistence type="predicted"/>